<keyword evidence="1" id="KW-0472">Membrane</keyword>
<protein>
    <recommendedName>
        <fullName evidence="4">Class IIb bacteriocin, lactobin A/cerein 7B family</fullName>
    </recommendedName>
</protein>
<accession>B6IUC5</accession>
<evidence type="ECO:0000313" key="2">
    <source>
        <dbReference type="EMBL" id="ACJ00105.1"/>
    </source>
</evidence>
<dbReference type="AlphaFoldDB" id="B6IUC5"/>
<evidence type="ECO:0008006" key="4">
    <source>
        <dbReference type="Google" id="ProtNLM"/>
    </source>
</evidence>
<dbReference type="EMBL" id="CP000613">
    <property type="protein sequence ID" value="ACJ00105.1"/>
    <property type="molecule type" value="Genomic_DNA"/>
</dbReference>
<sequence>MRQPEPGGFMSSALICSDAAAFGEGAVMTELSFDDLDHVSGGPKPLVLIAAFGSGAVLGAALVVGVYYLIK</sequence>
<evidence type="ECO:0000313" key="3">
    <source>
        <dbReference type="Proteomes" id="UP000001591"/>
    </source>
</evidence>
<dbReference type="HOGENOM" id="CLU_2737366_0_0_5"/>
<gene>
    <name evidence="2" type="ordered locus">RC1_2730</name>
</gene>
<dbReference type="Proteomes" id="UP000001591">
    <property type="component" value="Chromosome"/>
</dbReference>
<keyword evidence="1" id="KW-0812">Transmembrane</keyword>
<evidence type="ECO:0000256" key="1">
    <source>
        <dbReference type="SAM" id="Phobius"/>
    </source>
</evidence>
<feature type="transmembrane region" description="Helical" evidence="1">
    <location>
        <begin position="47"/>
        <end position="70"/>
    </location>
</feature>
<reference evidence="2 3" key="1">
    <citation type="journal article" date="2010" name="BMC Genomics">
        <title>Metabolic flexibility revealed in the genome of the cyst-forming alpha-1 proteobacterium Rhodospirillum centenum.</title>
        <authorList>
            <person name="Lu Y.K."/>
            <person name="Marden J."/>
            <person name="Han M."/>
            <person name="Swingley W.D."/>
            <person name="Mastrian S.D."/>
            <person name="Chowdhury S.R."/>
            <person name="Hao J."/>
            <person name="Helmy T."/>
            <person name="Kim S."/>
            <person name="Kurdoglu A.A."/>
            <person name="Matthies H.J."/>
            <person name="Rollo D."/>
            <person name="Stothard P."/>
            <person name="Blankenship R.E."/>
            <person name="Bauer C.E."/>
            <person name="Touchman J.W."/>
        </authorList>
    </citation>
    <scope>NUCLEOTIDE SEQUENCE [LARGE SCALE GENOMIC DNA]</scope>
    <source>
        <strain evidence="3">ATCC 51521 / SW</strain>
    </source>
</reference>
<keyword evidence="1" id="KW-1133">Transmembrane helix</keyword>
<organism evidence="2 3">
    <name type="scientific">Rhodospirillum centenum (strain ATCC 51521 / SW)</name>
    <dbReference type="NCBI Taxonomy" id="414684"/>
    <lineage>
        <taxon>Bacteria</taxon>
        <taxon>Pseudomonadati</taxon>
        <taxon>Pseudomonadota</taxon>
        <taxon>Alphaproteobacteria</taxon>
        <taxon>Rhodospirillales</taxon>
        <taxon>Rhodospirillaceae</taxon>
        <taxon>Rhodospirillum</taxon>
    </lineage>
</organism>
<proteinExistence type="predicted"/>
<keyword evidence="3" id="KW-1185">Reference proteome</keyword>
<dbReference type="KEGG" id="rce:RC1_2730"/>
<name>B6IUC5_RHOCS</name>